<proteinExistence type="predicted"/>
<comment type="caution">
    <text evidence="1">The sequence shown here is derived from an EMBL/GenBank/DDBJ whole genome shotgun (WGS) entry which is preliminary data.</text>
</comment>
<dbReference type="AlphaFoldDB" id="A0A8T2VM75"/>
<protein>
    <submittedName>
        <fullName evidence="1">Uncharacterized protein</fullName>
    </submittedName>
</protein>
<name>A0A8T2VM75_CERRI</name>
<accession>A0A8T2VM75</accession>
<evidence type="ECO:0000313" key="1">
    <source>
        <dbReference type="EMBL" id="KAH7447234.1"/>
    </source>
</evidence>
<organism evidence="1 2">
    <name type="scientific">Ceratopteris richardii</name>
    <name type="common">Triangle waterfern</name>
    <dbReference type="NCBI Taxonomy" id="49495"/>
    <lineage>
        <taxon>Eukaryota</taxon>
        <taxon>Viridiplantae</taxon>
        <taxon>Streptophyta</taxon>
        <taxon>Embryophyta</taxon>
        <taxon>Tracheophyta</taxon>
        <taxon>Polypodiopsida</taxon>
        <taxon>Polypodiidae</taxon>
        <taxon>Polypodiales</taxon>
        <taxon>Pteridineae</taxon>
        <taxon>Pteridaceae</taxon>
        <taxon>Parkerioideae</taxon>
        <taxon>Ceratopteris</taxon>
    </lineage>
</organism>
<dbReference type="Proteomes" id="UP000825935">
    <property type="component" value="Chromosome 1"/>
</dbReference>
<evidence type="ECO:0000313" key="2">
    <source>
        <dbReference type="Proteomes" id="UP000825935"/>
    </source>
</evidence>
<keyword evidence="2" id="KW-1185">Reference proteome</keyword>
<gene>
    <name evidence="1" type="ORF">KP509_01G098000</name>
</gene>
<sequence>MHSSFMSSIQFKSLYRDFFSVWHQADMVAFASASNQPTTVLVLVCMVEIHETKKI</sequence>
<dbReference type="EMBL" id="CM035406">
    <property type="protein sequence ID" value="KAH7447234.1"/>
    <property type="molecule type" value="Genomic_DNA"/>
</dbReference>
<reference evidence="1" key="1">
    <citation type="submission" date="2021-08" db="EMBL/GenBank/DDBJ databases">
        <title>WGS assembly of Ceratopteris richardii.</title>
        <authorList>
            <person name="Marchant D.B."/>
            <person name="Chen G."/>
            <person name="Jenkins J."/>
            <person name="Shu S."/>
            <person name="Leebens-Mack J."/>
            <person name="Grimwood J."/>
            <person name="Schmutz J."/>
            <person name="Soltis P."/>
            <person name="Soltis D."/>
            <person name="Chen Z.-H."/>
        </authorList>
    </citation>
    <scope>NUCLEOTIDE SEQUENCE</scope>
    <source>
        <strain evidence="1">Whitten #5841</strain>
        <tissue evidence="1">Leaf</tissue>
    </source>
</reference>